<dbReference type="Proteomes" id="UP000624279">
    <property type="component" value="Unassembled WGS sequence"/>
</dbReference>
<evidence type="ECO:0000313" key="2">
    <source>
        <dbReference type="EMBL" id="MBC3873565.1"/>
    </source>
</evidence>
<comment type="caution">
    <text evidence="2">The sequence shown here is derived from an EMBL/GenBank/DDBJ whole genome shotgun (WGS) entry which is preliminary data.</text>
</comment>
<dbReference type="RefSeq" id="WP_186941591.1">
    <property type="nucleotide sequence ID" value="NZ_JACOGA010000006.1"/>
</dbReference>
<sequence>MKKLMFAFVLCLSSNADACFGRLIPNQDLAKYSQIFIGQISSSHFLKVALGPASADTQSQNLTVVVTKVFVGNPKASLKVRPGDCLVDQPKPMTSGIFFVNKEDGQIISIFESEGERYQEWVAKASKLAK</sequence>
<reference evidence="2 3" key="1">
    <citation type="submission" date="2020-08" db="EMBL/GenBank/DDBJ databases">
        <title>Novel species isolated from subtropical streams in China.</title>
        <authorList>
            <person name="Lu H."/>
        </authorList>
    </citation>
    <scope>NUCLEOTIDE SEQUENCE [LARGE SCALE GENOMIC DNA]</scope>
    <source>
        <strain evidence="2 3">LX15W</strain>
    </source>
</reference>
<protein>
    <recommendedName>
        <fullName evidence="4">Tissue inhibitor of metalloproteinase</fullName>
    </recommendedName>
</protein>
<feature type="chain" id="PRO_5045399984" description="Tissue inhibitor of metalloproteinase" evidence="1">
    <location>
        <begin position="19"/>
        <end position="130"/>
    </location>
</feature>
<accession>A0ABR6YAA6</accession>
<feature type="signal peptide" evidence="1">
    <location>
        <begin position="1"/>
        <end position="18"/>
    </location>
</feature>
<keyword evidence="3" id="KW-1185">Reference proteome</keyword>
<evidence type="ECO:0000256" key="1">
    <source>
        <dbReference type="SAM" id="SignalP"/>
    </source>
</evidence>
<proteinExistence type="predicted"/>
<name>A0ABR6YAA6_9BURK</name>
<evidence type="ECO:0008006" key="4">
    <source>
        <dbReference type="Google" id="ProtNLM"/>
    </source>
</evidence>
<dbReference type="EMBL" id="JACOGA010000006">
    <property type="protein sequence ID" value="MBC3873565.1"/>
    <property type="molecule type" value="Genomic_DNA"/>
</dbReference>
<gene>
    <name evidence="2" type="ORF">H8K55_08200</name>
</gene>
<evidence type="ECO:0000313" key="3">
    <source>
        <dbReference type="Proteomes" id="UP000624279"/>
    </source>
</evidence>
<organism evidence="2 3">
    <name type="scientific">Undibacterium flavidum</name>
    <dbReference type="NCBI Taxonomy" id="2762297"/>
    <lineage>
        <taxon>Bacteria</taxon>
        <taxon>Pseudomonadati</taxon>
        <taxon>Pseudomonadota</taxon>
        <taxon>Betaproteobacteria</taxon>
        <taxon>Burkholderiales</taxon>
        <taxon>Oxalobacteraceae</taxon>
        <taxon>Undibacterium</taxon>
    </lineage>
</organism>
<keyword evidence="1" id="KW-0732">Signal</keyword>